<evidence type="ECO:0000313" key="3">
    <source>
        <dbReference type="Proteomes" id="UP000837857"/>
    </source>
</evidence>
<gene>
    <name evidence="2" type="ORF">IPOD504_LOCUS810</name>
</gene>
<feature type="non-terminal residue" evidence="2">
    <location>
        <position position="100"/>
    </location>
</feature>
<organism evidence="2 3">
    <name type="scientific">Iphiclides podalirius</name>
    <name type="common">scarce swallowtail</name>
    <dbReference type="NCBI Taxonomy" id="110791"/>
    <lineage>
        <taxon>Eukaryota</taxon>
        <taxon>Metazoa</taxon>
        <taxon>Ecdysozoa</taxon>
        <taxon>Arthropoda</taxon>
        <taxon>Hexapoda</taxon>
        <taxon>Insecta</taxon>
        <taxon>Pterygota</taxon>
        <taxon>Neoptera</taxon>
        <taxon>Endopterygota</taxon>
        <taxon>Lepidoptera</taxon>
        <taxon>Glossata</taxon>
        <taxon>Ditrysia</taxon>
        <taxon>Papilionoidea</taxon>
        <taxon>Papilionidae</taxon>
        <taxon>Papilioninae</taxon>
        <taxon>Iphiclides</taxon>
    </lineage>
</organism>
<protein>
    <submittedName>
        <fullName evidence="2">Uncharacterized protein</fullName>
    </submittedName>
</protein>
<feature type="region of interest" description="Disordered" evidence="1">
    <location>
        <begin position="1"/>
        <end position="25"/>
    </location>
</feature>
<name>A0ABN8HPZ3_9NEOP</name>
<dbReference type="Proteomes" id="UP000837857">
    <property type="component" value="Chromosome 1"/>
</dbReference>
<feature type="compositionally biased region" description="Polar residues" evidence="1">
    <location>
        <begin position="1"/>
        <end position="13"/>
    </location>
</feature>
<evidence type="ECO:0000313" key="2">
    <source>
        <dbReference type="EMBL" id="CAH2036023.1"/>
    </source>
</evidence>
<reference evidence="2" key="1">
    <citation type="submission" date="2022-03" db="EMBL/GenBank/DDBJ databases">
        <authorList>
            <person name="Martin H S."/>
        </authorList>
    </citation>
    <scope>NUCLEOTIDE SEQUENCE</scope>
</reference>
<evidence type="ECO:0000256" key="1">
    <source>
        <dbReference type="SAM" id="MobiDB-lite"/>
    </source>
</evidence>
<dbReference type="EMBL" id="OW152813">
    <property type="protein sequence ID" value="CAH2036023.1"/>
    <property type="molecule type" value="Genomic_DNA"/>
</dbReference>
<proteinExistence type="predicted"/>
<sequence length="100" mass="11167">MRCGASQSLTQRGAPSIRGPTLARHARCLRTRRSARKLEPFQCRTAVSHEGLHVSPRACARTRDPGKTELLSSRRTYADFSLPQYPKALPKLAPTWPLTI</sequence>
<accession>A0ABN8HPZ3</accession>
<keyword evidence="3" id="KW-1185">Reference proteome</keyword>